<protein>
    <submittedName>
        <fullName evidence="2">Uncharacterized protein</fullName>
    </submittedName>
</protein>
<keyword evidence="1" id="KW-0812">Transmembrane</keyword>
<dbReference type="AlphaFoldDB" id="A0A975BVF5"/>
<dbReference type="KEGG" id="dmm:dnm_081670"/>
<dbReference type="Proteomes" id="UP000663722">
    <property type="component" value="Chromosome"/>
</dbReference>
<gene>
    <name evidence="2" type="ORF">dnm_081670</name>
</gene>
<proteinExistence type="predicted"/>
<sequence>MLFRRHKNKIFALRTRSELPESAALRQAPGRHSLFCWFGIIIFLLSLLIEPTSII</sequence>
<accession>A0A975BVF5</accession>
<evidence type="ECO:0000256" key="1">
    <source>
        <dbReference type="SAM" id="Phobius"/>
    </source>
</evidence>
<organism evidence="2 3">
    <name type="scientific">Desulfonema magnum</name>
    <dbReference type="NCBI Taxonomy" id="45655"/>
    <lineage>
        <taxon>Bacteria</taxon>
        <taxon>Pseudomonadati</taxon>
        <taxon>Thermodesulfobacteriota</taxon>
        <taxon>Desulfobacteria</taxon>
        <taxon>Desulfobacterales</taxon>
        <taxon>Desulfococcaceae</taxon>
        <taxon>Desulfonema</taxon>
    </lineage>
</organism>
<keyword evidence="1" id="KW-1133">Transmembrane helix</keyword>
<dbReference type="EMBL" id="CP061800">
    <property type="protein sequence ID" value="QTA92092.1"/>
    <property type="molecule type" value="Genomic_DNA"/>
</dbReference>
<keyword evidence="3" id="KW-1185">Reference proteome</keyword>
<name>A0A975BVF5_9BACT</name>
<evidence type="ECO:0000313" key="3">
    <source>
        <dbReference type="Proteomes" id="UP000663722"/>
    </source>
</evidence>
<reference evidence="2" key="1">
    <citation type="journal article" date="2021" name="Microb. Physiol.">
        <title>Proteogenomic Insights into the Physiology of Marine, Sulfate-Reducing, Filamentous Desulfonema limicola and Desulfonema magnum.</title>
        <authorList>
            <person name="Schnaars V."/>
            <person name="Wohlbrand L."/>
            <person name="Scheve S."/>
            <person name="Hinrichs C."/>
            <person name="Reinhardt R."/>
            <person name="Rabus R."/>
        </authorList>
    </citation>
    <scope>NUCLEOTIDE SEQUENCE</scope>
    <source>
        <strain evidence="2">4be13</strain>
    </source>
</reference>
<keyword evidence="1" id="KW-0472">Membrane</keyword>
<feature type="transmembrane region" description="Helical" evidence="1">
    <location>
        <begin position="34"/>
        <end position="54"/>
    </location>
</feature>
<evidence type="ECO:0000313" key="2">
    <source>
        <dbReference type="EMBL" id="QTA92092.1"/>
    </source>
</evidence>